<organism evidence="3 4">
    <name type="scientific">Nitrospira defluvii</name>
    <dbReference type="NCBI Taxonomy" id="330214"/>
    <lineage>
        <taxon>Bacteria</taxon>
        <taxon>Pseudomonadati</taxon>
        <taxon>Nitrospirota</taxon>
        <taxon>Nitrospiria</taxon>
        <taxon>Nitrospirales</taxon>
        <taxon>Nitrospiraceae</taxon>
        <taxon>Nitrospira</taxon>
    </lineage>
</organism>
<sequence length="491" mass="52716">MPRHHRSLLRLFSCALLLGAITLIPAPPVQADNLPFPEPANENAYAVPLESLRLRVWAQYRVLYNASNIPSGINNGSLPTAGTGSGKLNYGDTTSYDFFRQRMRLAFDIQRKDSDNVGAYMQMEYRGGFGGSSPASSDPRGESGGNTDGTPNAFNRLQARGIRYGYIYVTPIENHTLVVGILPTIDQVGRVLWDGEWDFFVGGASLGGKIGNGDYRLGFYRIAADLKAGTIGQGFGKDGDMWVADYNRPVKLGSYDLKIGGHFYTLNLGKTENISIGDTHENWAALTASGALLGGAWNAYLMLNSGRIGTGLTGNNHTGYSGKFEGSVPIGSSTFNLFALYASGDTAGQTSNQFTTPEAILGTNGYWGYSHIFNANAPGDVNDFGVNLNNGGAGLVTVQAQLKFPIMPRLTGTLESAYFAAARSRDFGTRGGTSYMGTETGAMVTYNIAKNLNLDVGAAYASMGGFLANRTQATGVERSIYEVFTRFQYAL</sequence>
<dbReference type="eggNOG" id="ENOG5033KFG">
    <property type="taxonomic scope" value="Bacteria"/>
</dbReference>
<gene>
    <name evidence="3" type="ORF">NIDE3703</name>
</gene>
<dbReference type="STRING" id="330214.NIDE3703"/>
<keyword evidence="2" id="KW-0732">Signal</keyword>
<dbReference type="KEGG" id="nde:NIDE3703"/>
<evidence type="ECO:0000256" key="2">
    <source>
        <dbReference type="SAM" id="SignalP"/>
    </source>
</evidence>
<feature type="signal peptide" evidence="2">
    <location>
        <begin position="1"/>
        <end position="31"/>
    </location>
</feature>
<evidence type="ECO:0000256" key="1">
    <source>
        <dbReference type="SAM" id="MobiDB-lite"/>
    </source>
</evidence>
<accession>D8P7N5</accession>
<evidence type="ECO:0000313" key="3">
    <source>
        <dbReference type="EMBL" id="CBK43381.1"/>
    </source>
</evidence>
<proteinExistence type="predicted"/>
<feature type="region of interest" description="Disordered" evidence="1">
    <location>
        <begin position="130"/>
        <end position="152"/>
    </location>
</feature>
<dbReference type="Proteomes" id="UP000001660">
    <property type="component" value="Chromosome"/>
</dbReference>
<reference evidence="3 4" key="1">
    <citation type="journal article" date="2010" name="Proc. Natl. Acad. Sci. U.S.A.">
        <title>A Nitrospira metagenome illuminates the physiology and evolution of globally important nitrite-oxidizing bacteria.</title>
        <authorList>
            <person name="Lucker S."/>
            <person name="Wagner M."/>
            <person name="Maixner F."/>
            <person name="Pelletier E."/>
            <person name="Koch H."/>
            <person name="Vacherie B."/>
            <person name="Rattei T."/>
            <person name="Sinninghe Damste J."/>
            <person name="Spieck E."/>
            <person name="Le Paslier D."/>
            <person name="Daims H."/>
        </authorList>
    </citation>
    <scope>NUCLEOTIDE SEQUENCE [LARGE SCALE GENOMIC DNA]</scope>
</reference>
<dbReference type="AlphaFoldDB" id="D8P7N5"/>
<protein>
    <recommendedName>
        <fullName evidence="5">Alginate export domain-containing protein</fullName>
    </recommendedName>
</protein>
<keyword evidence="4" id="KW-1185">Reference proteome</keyword>
<feature type="chain" id="PRO_5003119798" description="Alginate export domain-containing protein" evidence="2">
    <location>
        <begin position="32"/>
        <end position="491"/>
    </location>
</feature>
<evidence type="ECO:0008006" key="5">
    <source>
        <dbReference type="Google" id="ProtNLM"/>
    </source>
</evidence>
<dbReference type="OrthoDB" id="11029at2"/>
<name>D8P7N5_9BACT</name>
<dbReference type="EMBL" id="FP929003">
    <property type="protein sequence ID" value="CBK43381.1"/>
    <property type="molecule type" value="Genomic_DNA"/>
</dbReference>
<dbReference type="HOGENOM" id="CLU_555160_0_0_0"/>
<evidence type="ECO:0000313" key="4">
    <source>
        <dbReference type="Proteomes" id="UP000001660"/>
    </source>
</evidence>